<reference evidence="7 8" key="1">
    <citation type="submission" date="2023-11" db="EMBL/GenBank/DDBJ databases">
        <title>Paucibacter sp. nov., isolated from fresh soil in Korea.</title>
        <authorList>
            <person name="Le N.T.T."/>
        </authorList>
    </citation>
    <scope>NUCLEOTIDE SEQUENCE [LARGE SCALE GENOMIC DNA]</scope>
    <source>
        <strain evidence="7 8">R3-3</strain>
    </source>
</reference>
<evidence type="ECO:0000256" key="2">
    <source>
        <dbReference type="ARBA" id="ARBA00022692"/>
    </source>
</evidence>
<dbReference type="RefSeq" id="WP_320425117.1">
    <property type="nucleotide sequence ID" value="NZ_JAXCLA010000007.1"/>
</dbReference>
<comment type="subcellular location">
    <subcellularLocation>
        <location evidence="1">Membrane</location>
    </subcellularLocation>
</comment>
<evidence type="ECO:0000313" key="7">
    <source>
        <dbReference type="EMBL" id="MDY0747156.1"/>
    </source>
</evidence>
<protein>
    <submittedName>
        <fullName evidence="7">MAPEG family protein</fullName>
    </submittedName>
</protein>
<evidence type="ECO:0000256" key="6">
    <source>
        <dbReference type="SAM" id="SignalP"/>
    </source>
</evidence>
<evidence type="ECO:0000256" key="5">
    <source>
        <dbReference type="SAM" id="Phobius"/>
    </source>
</evidence>
<name>A0ABU5DLJ2_9BURK</name>
<keyword evidence="8" id="KW-1185">Reference proteome</keyword>
<sequence>MTIANICILVACALPIACAGIAKAKGLGKIDRPGGYDNREPRAYLSQLTGWRARANAAQANSFEALPLFIAAVLVAQQAQAPQGRTDTLAMAFIALRLVYIALYIANQGMLRSLVWFLGLLCCVAMFF</sequence>
<feature type="chain" id="PRO_5046393730" evidence="6">
    <location>
        <begin position="25"/>
        <end position="128"/>
    </location>
</feature>
<evidence type="ECO:0000313" key="8">
    <source>
        <dbReference type="Proteomes" id="UP001285263"/>
    </source>
</evidence>
<feature type="signal peptide" evidence="6">
    <location>
        <begin position="1"/>
        <end position="24"/>
    </location>
</feature>
<keyword evidence="4 5" id="KW-0472">Membrane</keyword>
<dbReference type="InterPro" id="IPR001129">
    <property type="entry name" value="Membr-assoc_MAPEG"/>
</dbReference>
<keyword evidence="6" id="KW-0732">Signal</keyword>
<dbReference type="SUPFAM" id="SSF161084">
    <property type="entry name" value="MAPEG domain-like"/>
    <property type="match status" value="1"/>
</dbReference>
<dbReference type="PANTHER" id="PTHR35371:SF1">
    <property type="entry name" value="BLR7753 PROTEIN"/>
    <property type="match status" value="1"/>
</dbReference>
<dbReference type="Proteomes" id="UP001285263">
    <property type="component" value="Unassembled WGS sequence"/>
</dbReference>
<accession>A0ABU5DLJ2</accession>
<keyword evidence="3 5" id="KW-1133">Transmembrane helix</keyword>
<dbReference type="PANTHER" id="PTHR35371">
    <property type="entry name" value="INNER MEMBRANE PROTEIN"/>
    <property type="match status" value="1"/>
</dbReference>
<feature type="transmembrane region" description="Helical" evidence="5">
    <location>
        <begin position="88"/>
        <end position="105"/>
    </location>
</feature>
<dbReference type="Pfam" id="PF01124">
    <property type="entry name" value="MAPEG"/>
    <property type="match status" value="1"/>
</dbReference>
<dbReference type="Gene3D" id="1.20.120.550">
    <property type="entry name" value="Membrane associated eicosanoid/glutathione metabolism-like domain"/>
    <property type="match status" value="1"/>
</dbReference>
<organism evidence="7 8">
    <name type="scientific">Roseateles agri</name>
    <dbReference type="NCBI Taxonomy" id="3098619"/>
    <lineage>
        <taxon>Bacteria</taxon>
        <taxon>Pseudomonadati</taxon>
        <taxon>Pseudomonadota</taxon>
        <taxon>Betaproteobacteria</taxon>
        <taxon>Burkholderiales</taxon>
        <taxon>Sphaerotilaceae</taxon>
        <taxon>Roseateles</taxon>
    </lineage>
</organism>
<dbReference type="EMBL" id="JAXCLA010000007">
    <property type="protein sequence ID" value="MDY0747156.1"/>
    <property type="molecule type" value="Genomic_DNA"/>
</dbReference>
<evidence type="ECO:0000256" key="1">
    <source>
        <dbReference type="ARBA" id="ARBA00004370"/>
    </source>
</evidence>
<proteinExistence type="predicted"/>
<keyword evidence="2 5" id="KW-0812">Transmembrane</keyword>
<evidence type="ECO:0000256" key="4">
    <source>
        <dbReference type="ARBA" id="ARBA00023136"/>
    </source>
</evidence>
<comment type="caution">
    <text evidence="7">The sequence shown here is derived from an EMBL/GenBank/DDBJ whole genome shotgun (WGS) entry which is preliminary data.</text>
</comment>
<evidence type="ECO:0000256" key="3">
    <source>
        <dbReference type="ARBA" id="ARBA00022989"/>
    </source>
</evidence>
<dbReference type="InterPro" id="IPR023352">
    <property type="entry name" value="MAPEG-like_dom_sf"/>
</dbReference>
<gene>
    <name evidence="7" type="ORF">SNE35_21800</name>
</gene>